<dbReference type="SUPFAM" id="SSF47741">
    <property type="entry name" value="CO dehydrogenase ISP C-domain like"/>
    <property type="match status" value="1"/>
</dbReference>
<keyword evidence="4" id="KW-0408">Iron</keyword>
<dbReference type="RefSeq" id="WP_367724979.1">
    <property type="nucleotide sequence ID" value="NZ_JBFOCI010000005.1"/>
</dbReference>
<dbReference type="Proteomes" id="UP001556196">
    <property type="component" value="Unassembled WGS sequence"/>
</dbReference>
<accession>A0ABV3R3A3</accession>
<dbReference type="CDD" id="cd00207">
    <property type="entry name" value="fer2"/>
    <property type="match status" value="1"/>
</dbReference>
<evidence type="ECO:0000256" key="6">
    <source>
        <dbReference type="SAM" id="MobiDB-lite"/>
    </source>
</evidence>
<evidence type="ECO:0000256" key="2">
    <source>
        <dbReference type="ARBA" id="ARBA00022723"/>
    </source>
</evidence>
<dbReference type="CDD" id="cd07823">
    <property type="entry name" value="SRPBCC_5"/>
    <property type="match status" value="1"/>
</dbReference>
<dbReference type="PROSITE" id="PS51085">
    <property type="entry name" value="2FE2S_FER_2"/>
    <property type="match status" value="1"/>
</dbReference>
<dbReference type="InterPro" id="IPR006058">
    <property type="entry name" value="2Fe2S_fd_BS"/>
</dbReference>
<feature type="region of interest" description="Disordered" evidence="6">
    <location>
        <begin position="284"/>
        <end position="304"/>
    </location>
</feature>
<dbReference type="Gene3D" id="3.30.530.20">
    <property type="match status" value="1"/>
</dbReference>
<dbReference type="SUPFAM" id="SSF54292">
    <property type="entry name" value="2Fe-2S ferredoxin-like"/>
    <property type="match status" value="1"/>
</dbReference>
<keyword evidence="1" id="KW-0001">2Fe-2S</keyword>
<name>A0ABV3R3A3_9HYPH</name>
<evidence type="ECO:0000256" key="1">
    <source>
        <dbReference type="ARBA" id="ARBA00022714"/>
    </source>
</evidence>
<comment type="caution">
    <text evidence="8">The sequence shown here is derived from an EMBL/GenBank/DDBJ whole genome shotgun (WGS) entry which is preliminary data.</text>
</comment>
<dbReference type="InterPro" id="IPR002888">
    <property type="entry name" value="2Fe-2S-bd"/>
</dbReference>
<dbReference type="PANTHER" id="PTHR44379:SF8">
    <property type="entry name" value="XANTHINE DEHYDROGENASE IRON-SULFUR-BINDING SUBUNIT XDHC-RELATED"/>
    <property type="match status" value="1"/>
</dbReference>
<evidence type="ECO:0000256" key="3">
    <source>
        <dbReference type="ARBA" id="ARBA00023002"/>
    </source>
</evidence>
<dbReference type="InterPro" id="IPR010419">
    <property type="entry name" value="CO_DH_gsu"/>
</dbReference>
<gene>
    <name evidence="8" type="ORF">ABUE31_17560</name>
</gene>
<dbReference type="InterPro" id="IPR012675">
    <property type="entry name" value="Beta-grasp_dom_sf"/>
</dbReference>
<dbReference type="Pfam" id="PF06240">
    <property type="entry name" value="COXG"/>
    <property type="match status" value="1"/>
</dbReference>
<dbReference type="Gene3D" id="1.10.150.120">
    <property type="entry name" value="[2Fe-2S]-binding domain"/>
    <property type="match status" value="1"/>
</dbReference>
<dbReference type="InterPro" id="IPR001041">
    <property type="entry name" value="2Fe-2S_ferredoxin-type"/>
</dbReference>
<dbReference type="Gene3D" id="3.10.20.30">
    <property type="match status" value="1"/>
</dbReference>
<organism evidence="8 9">
    <name type="scientific">Mesorhizobium marinum</name>
    <dbReference type="NCBI Taxonomy" id="3228790"/>
    <lineage>
        <taxon>Bacteria</taxon>
        <taxon>Pseudomonadati</taxon>
        <taxon>Pseudomonadota</taxon>
        <taxon>Alphaproteobacteria</taxon>
        <taxon>Hyphomicrobiales</taxon>
        <taxon>Phyllobacteriaceae</taxon>
        <taxon>Mesorhizobium</taxon>
    </lineage>
</organism>
<dbReference type="Pfam" id="PF01799">
    <property type="entry name" value="Fer2_2"/>
    <property type="match status" value="1"/>
</dbReference>
<dbReference type="Pfam" id="PF00111">
    <property type="entry name" value="Fer2"/>
    <property type="match status" value="1"/>
</dbReference>
<dbReference type="InterPro" id="IPR051452">
    <property type="entry name" value="Diverse_Oxidoreductases"/>
</dbReference>
<dbReference type="InterPro" id="IPR023393">
    <property type="entry name" value="START-like_dom_sf"/>
</dbReference>
<dbReference type="InterPro" id="IPR036010">
    <property type="entry name" value="2Fe-2S_ferredoxin-like_sf"/>
</dbReference>
<evidence type="ECO:0000259" key="7">
    <source>
        <dbReference type="PROSITE" id="PS51085"/>
    </source>
</evidence>
<evidence type="ECO:0000313" key="9">
    <source>
        <dbReference type="Proteomes" id="UP001556196"/>
    </source>
</evidence>
<feature type="domain" description="2Fe-2S ferredoxin-type" evidence="7">
    <location>
        <begin position="2"/>
        <end position="78"/>
    </location>
</feature>
<keyword evidence="2" id="KW-0479">Metal-binding</keyword>
<keyword evidence="5" id="KW-0411">Iron-sulfur</keyword>
<protein>
    <submittedName>
        <fullName evidence="8">2Fe-2S iron-sulfur cluster-binding protein</fullName>
    </submittedName>
</protein>
<reference evidence="8 9" key="1">
    <citation type="submission" date="2024-06" db="EMBL/GenBank/DDBJ databases">
        <authorList>
            <person name="Tuo L."/>
        </authorList>
    </citation>
    <scope>NUCLEOTIDE SEQUENCE [LARGE SCALE GENOMIC DNA]</scope>
    <source>
        <strain evidence="8 9">ZMM04-5</strain>
    </source>
</reference>
<proteinExistence type="predicted"/>
<keyword evidence="9" id="KW-1185">Reference proteome</keyword>
<evidence type="ECO:0000256" key="4">
    <source>
        <dbReference type="ARBA" id="ARBA00023004"/>
    </source>
</evidence>
<evidence type="ECO:0000313" key="8">
    <source>
        <dbReference type="EMBL" id="MEW9807799.1"/>
    </source>
</evidence>
<dbReference type="PANTHER" id="PTHR44379">
    <property type="entry name" value="OXIDOREDUCTASE WITH IRON-SULFUR SUBUNIT"/>
    <property type="match status" value="1"/>
</dbReference>
<dbReference type="SUPFAM" id="SSF55961">
    <property type="entry name" value="Bet v1-like"/>
    <property type="match status" value="1"/>
</dbReference>
<sequence length="405" mass="42201">MSMIHLTINGKPVDAACEPRTHLADFLRETNGLTGTHIGCEHGVCGACTILVDGVPTRSCITFAAACEGAEVTTVEGLDDDEIATELRAAFSREHGLQCGYCTPGMLVSARDVVLRMDAPSEHDIRVVMSGNLCRCTGYVGIVRAIQGVVADRRARGIAAIPGGGRARLGPAGSGNAATARAAAGQASTGVVPAARAAGQPRAAARKDDNWKPQTTFEQSFAVAHPADVVWDFFGRVDEVAACLPGASLDGPPQDGHVEGQIKVKVGPISAEFHGAADITRDEATRTGTIDGTGNDKRSNSATRGQIRYAVKEAGQPGQTRVDVSIGFTLSGVLAQFSRSGLVQDVANRLIGVFVQNLEARLAHQAGGGSADSAPVAAEFNAGSLMSSVIVGQFKQLFARLFRRN</sequence>
<dbReference type="EMBL" id="JBFOCI010000005">
    <property type="protein sequence ID" value="MEW9807799.1"/>
    <property type="molecule type" value="Genomic_DNA"/>
</dbReference>
<keyword evidence="3" id="KW-0560">Oxidoreductase</keyword>
<dbReference type="PROSITE" id="PS00197">
    <property type="entry name" value="2FE2S_FER_1"/>
    <property type="match status" value="1"/>
</dbReference>
<evidence type="ECO:0000256" key="5">
    <source>
        <dbReference type="ARBA" id="ARBA00023014"/>
    </source>
</evidence>
<dbReference type="InterPro" id="IPR036884">
    <property type="entry name" value="2Fe-2S-bd_dom_sf"/>
</dbReference>